<dbReference type="EMBL" id="JAUSUB010000003">
    <property type="protein sequence ID" value="MDQ0269188.1"/>
    <property type="molecule type" value="Genomic_DNA"/>
</dbReference>
<sequence length="101" mass="11736">MELKEPAFMLKLRGSEFFNEELSCLGWQFAEILISLKDYTKTHEWYIFDVLGTSESSLRDLFPKNPQELCIVLSTDELIDKVKRVIQFESGVFIAVQKGKK</sequence>
<keyword evidence="2" id="KW-1185">Reference proteome</keyword>
<name>A0ABU0AD63_9BACI</name>
<proteinExistence type="predicted"/>
<dbReference type="RefSeq" id="WP_307472563.1">
    <property type="nucleotide sequence ID" value="NZ_JAUSUB010000003.1"/>
</dbReference>
<protein>
    <submittedName>
        <fullName evidence="1">Uncharacterized protein</fullName>
    </submittedName>
</protein>
<gene>
    <name evidence="1" type="ORF">J2S17_001058</name>
</gene>
<evidence type="ECO:0000313" key="1">
    <source>
        <dbReference type="EMBL" id="MDQ0269188.1"/>
    </source>
</evidence>
<reference evidence="1 2" key="1">
    <citation type="submission" date="2023-07" db="EMBL/GenBank/DDBJ databases">
        <title>Genomic Encyclopedia of Type Strains, Phase IV (KMG-IV): sequencing the most valuable type-strain genomes for metagenomic binning, comparative biology and taxonomic classification.</title>
        <authorList>
            <person name="Goeker M."/>
        </authorList>
    </citation>
    <scope>NUCLEOTIDE SEQUENCE [LARGE SCALE GENOMIC DNA]</scope>
    <source>
        <strain evidence="1 2">DSM 23494</strain>
    </source>
</reference>
<evidence type="ECO:0000313" key="2">
    <source>
        <dbReference type="Proteomes" id="UP001238088"/>
    </source>
</evidence>
<organism evidence="1 2">
    <name type="scientific">Cytobacillus purgationiresistens</name>
    <dbReference type="NCBI Taxonomy" id="863449"/>
    <lineage>
        <taxon>Bacteria</taxon>
        <taxon>Bacillati</taxon>
        <taxon>Bacillota</taxon>
        <taxon>Bacilli</taxon>
        <taxon>Bacillales</taxon>
        <taxon>Bacillaceae</taxon>
        <taxon>Cytobacillus</taxon>
    </lineage>
</organism>
<dbReference type="Proteomes" id="UP001238088">
    <property type="component" value="Unassembled WGS sequence"/>
</dbReference>
<accession>A0ABU0AD63</accession>
<comment type="caution">
    <text evidence="1">The sequence shown here is derived from an EMBL/GenBank/DDBJ whole genome shotgun (WGS) entry which is preliminary data.</text>
</comment>